<dbReference type="GO" id="GO:0016491">
    <property type="term" value="F:oxidoreductase activity"/>
    <property type="evidence" value="ECO:0007669"/>
    <property type="project" value="InterPro"/>
</dbReference>
<gene>
    <name evidence="4" type="primary">hemQ</name>
    <name evidence="4" type="ORF">MAMT_00285</name>
</gene>
<dbReference type="AlphaFoldDB" id="A0A5E6MFB6"/>
<name>A0A5E6MFB6_9BACT</name>
<dbReference type="Gene3D" id="3.30.70.1030">
    <property type="entry name" value="Apc35880, domain 1"/>
    <property type="match status" value="2"/>
</dbReference>
<dbReference type="Pfam" id="PF06778">
    <property type="entry name" value="Chlor_dismutase"/>
    <property type="match status" value="1"/>
</dbReference>
<evidence type="ECO:0000256" key="2">
    <source>
        <dbReference type="ARBA" id="ARBA00022723"/>
    </source>
</evidence>
<dbReference type="PANTHER" id="PTHR36843:SF1">
    <property type="entry name" value="COPROHEME DECARBOXYLASE"/>
    <property type="match status" value="1"/>
</dbReference>
<keyword evidence="5" id="KW-1185">Reference proteome</keyword>
<dbReference type="EMBL" id="CABFVA020000011">
    <property type="protein sequence ID" value="VVM04758.1"/>
    <property type="molecule type" value="Genomic_DNA"/>
</dbReference>
<keyword evidence="3" id="KW-0408">Iron</keyword>
<dbReference type="Proteomes" id="UP000334923">
    <property type="component" value="Unassembled WGS sequence"/>
</dbReference>
<dbReference type="GO" id="GO:0020037">
    <property type="term" value="F:heme binding"/>
    <property type="evidence" value="ECO:0007669"/>
    <property type="project" value="InterPro"/>
</dbReference>
<dbReference type="PANTHER" id="PTHR36843">
    <property type="entry name" value="HEME-DEPENDENT PEROXIDASE YWFI-RELATED"/>
    <property type="match status" value="1"/>
</dbReference>
<dbReference type="InterPro" id="IPR010644">
    <property type="entry name" value="ChdC/CLD"/>
</dbReference>
<reference evidence="4 5" key="1">
    <citation type="submission" date="2019-09" db="EMBL/GenBank/DDBJ databases">
        <authorList>
            <person name="Cremers G."/>
        </authorList>
    </citation>
    <scope>NUCLEOTIDE SEQUENCE [LARGE SCALE GENOMIC DNA]</scope>
    <source>
        <strain evidence="4">4A</strain>
    </source>
</reference>
<organism evidence="4 5">
    <name type="scientific">Methylacidimicrobium tartarophylax</name>
    <dbReference type="NCBI Taxonomy" id="1041768"/>
    <lineage>
        <taxon>Bacteria</taxon>
        <taxon>Pseudomonadati</taxon>
        <taxon>Verrucomicrobiota</taxon>
        <taxon>Methylacidimicrobium</taxon>
    </lineage>
</organism>
<evidence type="ECO:0000256" key="3">
    <source>
        <dbReference type="ARBA" id="ARBA00023004"/>
    </source>
</evidence>
<dbReference type="RefSeq" id="WP_246186457.1">
    <property type="nucleotide sequence ID" value="NZ_CABFVA020000011.1"/>
</dbReference>
<dbReference type="SUPFAM" id="SSF54909">
    <property type="entry name" value="Dimeric alpha+beta barrel"/>
    <property type="match status" value="1"/>
</dbReference>
<keyword evidence="2" id="KW-0479">Metal-binding</keyword>
<evidence type="ECO:0000313" key="5">
    <source>
        <dbReference type="Proteomes" id="UP000334923"/>
    </source>
</evidence>
<sequence>MSESTIEKLEPKEGLFVLHLFYRFEARAATGSEDPAKVLLAGVEALLAEARGTSRSQAATLSLIGPADLGFVFLSPDLYRLHSWEKRLGALLGRHGWTKVFSFFSMTERSDYTMSEEEQADQLASHDGLVPGSPEFEQRMNAFRERSRYYTEVRLYPTLPDWRFFAFYPMNKKREPGANWYALPFSERKELMQGHARIGRSYAGRVIQYVTGSTGLDDWEWGVTLFAQDPYEVKAIVAEMRFDPVSAHYGEFGPFFTGLQASVGEVVLRLAGSP</sequence>
<accession>A0A5E6MFB6</accession>
<keyword evidence="1" id="KW-0349">Heme</keyword>
<dbReference type="InterPro" id="IPR011008">
    <property type="entry name" value="Dimeric_a/b-barrel"/>
</dbReference>
<evidence type="ECO:0000256" key="1">
    <source>
        <dbReference type="ARBA" id="ARBA00022617"/>
    </source>
</evidence>
<evidence type="ECO:0000313" key="4">
    <source>
        <dbReference type="EMBL" id="VVM04758.1"/>
    </source>
</evidence>
<proteinExistence type="predicted"/>
<dbReference type="GO" id="GO:0046872">
    <property type="term" value="F:metal ion binding"/>
    <property type="evidence" value="ECO:0007669"/>
    <property type="project" value="UniProtKB-KW"/>
</dbReference>
<protein>
    <submittedName>
        <fullName evidence="4">Fe-coproporphyrin III decarboxylase</fullName>
    </submittedName>
</protein>